<proteinExistence type="inferred from homology"/>
<evidence type="ECO:0000256" key="3">
    <source>
        <dbReference type="ARBA" id="ARBA00022801"/>
    </source>
</evidence>
<dbReference type="InterPro" id="IPR001478">
    <property type="entry name" value="PDZ"/>
</dbReference>
<dbReference type="Pfam" id="PF22694">
    <property type="entry name" value="CtpB_N-like"/>
    <property type="match status" value="1"/>
</dbReference>
<feature type="domain" description="PDZ" evidence="6">
    <location>
        <begin position="93"/>
        <end position="165"/>
    </location>
</feature>
<organism evidence="7 8">
    <name type="scientific">Segatella salivae F0493</name>
    <dbReference type="NCBI Taxonomy" id="1395125"/>
    <lineage>
        <taxon>Bacteria</taxon>
        <taxon>Pseudomonadati</taxon>
        <taxon>Bacteroidota</taxon>
        <taxon>Bacteroidia</taxon>
        <taxon>Bacteroidales</taxon>
        <taxon>Prevotellaceae</taxon>
        <taxon>Segatella</taxon>
    </lineage>
</organism>
<name>U2KJK4_9BACT</name>
<evidence type="ECO:0000259" key="6">
    <source>
        <dbReference type="PROSITE" id="PS50106"/>
    </source>
</evidence>
<dbReference type="EC" id="3.4.21.-" evidence="7"/>
<dbReference type="PANTHER" id="PTHR32060:SF30">
    <property type="entry name" value="CARBOXY-TERMINAL PROCESSING PROTEASE CTPA"/>
    <property type="match status" value="1"/>
</dbReference>
<dbReference type="Gene3D" id="3.30.750.44">
    <property type="match status" value="1"/>
</dbReference>
<dbReference type="InterPro" id="IPR004447">
    <property type="entry name" value="Peptidase_S41A"/>
</dbReference>
<evidence type="ECO:0000313" key="7">
    <source>
        <dbReference type="EMBL" id="ERJ98656.1"/>
    </source>
</evidence>
<comment type="caution">
    <text evidence="7">The sequence shown here is derived from an EMBL/GenBank/DDBJ whole genome shotgun (WGS) entry which is preliminary data.</text>
</comment>
<dbReference type="GO" id="GO:0030288">
    <property type="term" value="C:outer membrane-bounded periplasmic space"/>
    <property type="evidence" value="ECO:0007669"/>
    <property type="project" value="TreeGrafter"/>
</dbReference>
<dbReference type="GO" id="GO:0006508">
    <property type="term" value="P:proteolysis"/>
    <property type="evidence" value="ECO:0007669"/>
    <property type="project" value="UniProtKB-KW"/>
</dbReference>
<comment type="similarity">
    <text evidence="1 5">Belongs to the peptidase S41A family.</text>
</comment>
<dbReference type="CDD" id="cd06782">
    <property type="entry name" value="cpPDZ_CPP-like"/>
    <property type="match status" value="1"/>
</dbReference>
<dbReference type="PANTHER" id="PTHR32060">
    <property type="entry name" value="TAIL-SPECIFIC PROTEASE"/>
    <property type="match status" value="1"/>
</dbReference>
<reference evidence="7 8" key="1">
    <citation type="submission" date="2013-08" db="EMBL/GenBank/DDBJ databases">
        <authorList>
            <person name="Durkin A.S."/>
            <person name="Haft D.R."/>
            <person name="McCorrison J."/>
            <person name="Torralba M."/>
            <person name="Gillis M."/>
            <person name="Haft D.H."/>
            <person name="Methe B."/>
            <person name="Sutton G."/>
            <person name="Nelson K.E."/>
        </authorList>
    </citation>
    <scope>NUCLEOTIDE SEQUENCE [LARGE SCALE GENOMIC DNA]</scope>
    <source>
        <strain evidence="7 8">F0493</strain>
    </source>
</reference>
<keyword evidence="3 5" id="KW-0378">Hydrolase</keyword>
<dbReference type="AlphaFoldDB" id="U2KJK4"/>
<dbReference type="PROSITE" id="PS50106">
    <property type="entry name" value="PDZ"/>
    <property type="match status" value="1"/>
</dbReference>
<dbReference type="Gene3D" id="3.90.226.10">
    <property type="entry name" value="2-enoyl-CoA Hydratase, Chain A, domain 1"/>
    <property type="match status" value="1"/>
</dbReference>
<dbReference type="SUPFAM" id="SSF50156">
    <property type="entry name" value="PDZ domain-like"/>
    <property type="match status" value="1"/>
</dbReference>
<dbReference type="CDD" id="cd07560">
    <property type="entry name" value="Peptidase_S41_CPP"/>
    <property type="match status" value="1"/>
</dbReference>
<protein>
    <submittedName>
        <fullName evidence="7">Peptidase, S41 family</fullName>
        <ecNumber evidence="7">3.4.21.-</ecNumber>
    </submittedName>
</protein>
<dbReference type="Pfam" id="PF13180">
    <property type="entry name" value="PDZ_2"/>
    <property type="match status" value="1"/>
</dbReference>
<dbReference type="Pfam" id="PF03572">
    <property type="entry name" value="Peptidase_S41"/>
    <property type="match status" value="1"/>
</dbReference>
<sequence>MKKELYKTDRTHAFLYGMTWVILFLLLSFPQAIKAQQLNFGYNSPMRKMVLAEMAITNLYVDSVDEKKLAEDGIRGMIEQLDPHSSYSTAKETKEMNEPLQGSFEGIGVQFNMVKDTLLVIQPVVNGPSERVGILAGDRIVSVNDTAIAGVKMSKEEIMKRLRGAKGSKVRLGVVRRGIAGILKFTVVRDKIPVKTLDAAYMIRPHVGYIRIGSFGVTTYNEFMKAVETLKASGMRDLILDLQENGGGYLMAAVQIANEFLHNSDLIVYTQGRKVPRQDYCADGSGRLLDGKVFVLINEYTASAAEIVTGAIQDQDRGTVVGRRSFGKGLVQRPIDLPDGSMIRLTIAHYFTPSGRCIQKPYKKGDAIDYAMDIEKRFEHGELYSADSIHFADSLKYYTLRKHRVVYGGGGIMPDVFVPLDTTQYTKFLRQMAARSYIINANLKYIDVNRKQLKKQFATFNDFNARFEVPQSLIDDVVQAAEKDKIKPKDQQELQATLPQLRRQLKALIARDLWDMSEYFQVINETNPIVVKAVGLLK</sequence>
<dbReference type="Gene3D" id="2.30.42.10">
    <property type="match status" value="1"/>
</dbReference>
<evidence type="ECO:0000256" key="1">
    <source>
        <dbReference type="ARBA" id="ARBA00009179"/>
    </source>
</evidence>
<dbReference type="InterPro" id="IPR055210">
    <property type="entry name" value="CtpA/B_N"/>
</dbReference>
<evidence type="ECO:0000256" key="4">
    <source>
        <dbReference type="ARBA" id="ARBA00022825"/>
    </source>
</evidence>
<dbReference type="GO" id="GO:0008236">
    <property type="term" value="F:serine-type peptidase activity"/>
    <property type="evidence" value="ECO:0007669"/>
    <property type="project" value="UniProtKB-KW"/>
</dbReference>
<dbReference type="EMBL" id="AWGW01000029">
    <property type="protein sequence ID" value="ERJ98656.1"/>
    <property type="molecule type" value="Genomic_DNA"/>
</dbReference>
<dbReference type="NCBIfam" id="TIGR00225">
    <property type="entry name" value="prc"/>
    <property type="match status" value="1"/>
</dbReference>
<dbReference type="SMART" id="SM00245">
    <property type="entry name" value="TSPc"/>
    <property type="match status" value="1"/>
</dbReference>
<evidence type="ECO:0000313" key="8">
    <source>
        <dbReference type="Proteomes" id="UP000017023"/>
    </source>
</evidence>
<gene>
    <name evidence="7" type="ORF">HMPREF9145_1702</name>
</gene>
<keyword evidence="4 5" id="KW-0720">Serine protease</keyword>
<dbReference type="GO" id="GO:0004175">
    <property type="term" value="F:endopeptidase activity"/>
    <property type="evidence" value="ECO:0007669"/>
    <property type="project" value="TreeGrafter"/>
</dbReference>
<dbReference type="InterPro" id="IPR005151">
    <property type="entry name" value="Tail-specific_protease"/>
</dbReference>
<dbReference type="Proteomes" id="UP000017023">
    <property type="component" value="Unassembled WGS sequence"/>
</dbReference>
<dbReference type="InterPro" id="IPR029045">
    <property type="entry name" value="ClpP/crotonase-like_dom_sf"/>
</dbReference>
<accession>U2KJK4</accession>
<dbReference type="InterPro" id="IPR036034">
    <property type="entry name" value="PDZ_sf"/>
</dbReference>
<evidence type="ECO:0000256" key="2">
    <source>
        <dbReference type="ARBA" id="ARBA00022670"/>
    </source>
</evidence>
<evidence type="ECO:0000256" key="5">
    <source>
        <dbReference type="RuleBase" id="RU004404"/>
    </source>
</evidence>
<dbReference type="RefSeq" id="WP_021826312.1">
    <property type="nucleotide sequence ID" value="NZ_AWGW01000029.1"/>
</dbReference>
<dbReference type="GO" id="GO:0007165">
    <property type="term" value="P:signal transduction"/>
    <property type="evidence" value="ECO:0007669"/>
    <property type="project" value="TreeGrafter"/>
</dbReference>
<dbReference type="GeneID" id="78498723"/>
<dbReference type="PATRIC" id="fig|1395125.3.peg.2295"/>
<dbReference type="SMART" id="SM00228">
    <property type="entry name" value="PDZ"/>
    <property type="match status" value="1"/>
</dbReference>
<keyword evidence="2 5" id="KW-0645">Protease</keyword>
<dbReference type="SUPFAM" id="SSF52096">
    <property type="entry name" value="ClpP/crotonase"/>
    <property type="match status" value="1"/>
</dbReference>